<dbReference type="Pfam" id="PF17963">
    <property type="entry name" value="Big_9"/>
    <property type="match status" value="1"/>
</dbReference>
<dbReference type="Pfam" id="PF05345">
    <property type="entry name" value="He_PIG"/>
    <property type="match status" value="2"/>
</dbReference>
<dbReference type="EMBL" id="CP136600">
    <property type="protein sequence ID" value="WOH36590.1"/>
    <property type="molecule type" value="Genomic_DNA"/>
</dbReference>
<dbReference type="PROSITE" id="PS51257">
    <property type="entry name" value="PROKAR_LIPOPROTEIN"/>
    <property type="match status" value="1"/>
</dbReference>
<dbReference type="PANTHER" id="PTHR21559">
    <property type="entry name" value="DYSTROGLYCAN-RELATED"/>
    <property type="match status" value="1"/>
</dbReference>
<keyword evidence="4" id="KW-1185">Reference proteome</keyword>
<dbReference type="SUPFAM" id="SSF49899">
    <property type="entry name" value="Concanavalin A-like lectins/glucanases"/>
    <property type="match status" value="1"/>
</dbReference>
<dbReference type="InterPro" id="IPR013783">
    <property type="entry name" value="Ig-like_fold"/>
</dbReference>
<sequence>MKQGIQLSLSLLMINALVACGGSSSGSDTTEPTTNTPPTLAINISTAVSGEQYNAVITTSDAEGDALTLSLTNQPAWLSLNHKSSLLSGTPTTADIGNVTDISLVVSDGVNQVEQLFDIEVKPVTPEPSLNRAPTINLTVADAKVGQSYELTPQLFDADGDALTLTLSNQPNWLSLDSSSNQLFGTPTAEDEGSYFGISLIVSDGKDQTEEIFTIKVTAATPYSDGAILPDSLSLNVGDIDNDSKDEVLVLEKRSMRSTNGHKLLTWDSVNGYLEVTPPQVRTYRGFVEDDPDMRVNANIEPGNVTMNANLSDGHHINIRLTQVPVTITGLAGTAEPGTGNQVVPFVADRIAPTANGYIVPAHNMRRLDYAVTINNDYYVGMDSSIEASVARVEQRMNDTDFFYARDMGLAHEVNWMVVNLEDNPEKWQNEWTNVHQPNGAVFEVRGLFKKPGGAGASGDLFMGGRHTTGTLAAYSKSHGHELGHTLGAGHWSSWGDAMSGSNSALGSGTVERMIGNAHIATEAQSPALNYTSPLPPFAMEDVATMVMNTSKDIDVLENDYDGNGDSLSISYVDAVTEKGGSATIIDNKVRYTPPVHWQGQDTFVYHVMDETGIANRTGYVKVAVHNNGLATHITFDETTGTTTHDIGPFQAHGKLTDGIDFDGTGPGGSVAGMVGNALERNVDENSGGADIKTSADFRGTGDPLDGDLSVSLWVKFQSGIPAVSGPIIAKGGAVIRSRFGNPRGGWDIGHTDDGRFRFEGNLNRDSQYTYTNPQFDLEATSLIENDTWHHLVMVMDRTSKQLRAWVDNQEITNTTFGTTIADGAIDNSHHPLVIFDSVSQQTQSTDTPVTVDDVRIYHKALSMDDVQELYSNPGADIGAGAPTPANGMVDVDASKELSWVTGKPSGYQFDVYFGNSYESVLNATTASAEYQGQQTATSFTPNIANAGRYYWRIDTITSSGTLNGDVWWFDAAEPEAPITGLTNPPLINNSFEDPGLEAEETSNSIATWHDATNYTYTQNDEIATHPDSTYGNNWAELARGRWIYQQIGTYQENMELNISFLLGRRTDKAGLDTQVSLLVGGDPLLASDANTKYESNPLIEVVGATIISSAPVIPALETEGEMAEQSLILSTATGYQLGAPLWLQIDVADTGSGRVLLDNIQMTQITD</sequence>
<dbReference type="SUPFAM" id="SSF49313">
    <property type="entry name" value="Cadherin-like"/>
    <property type="match status" value="2"/>
</dbReference>
<dbReference type="SUPFAM" id="SSF55486">
    <property type="entry name" value="Metalloproteases ('zincins'), catalytic domain"/>
    <property type="match status" value="1"/>
</dbReference>
<evidence type="ECO:0000259" key="2">
    <source>
        <dbReference type="SMART" id="SM00736"/>
    </source>
</evidence>
<evidence type="ECO:0000313" key="4">
    <source>
        <dbReference type="Proteomes" id="UP001301442"/>
    </source>
</evidence>
<protein>
    <submittedName>
        <fullName evidence="3">LamG-like jellyroll fold domain-containing protein</fullName>
    </submittedName>
</protein>
<feature type="domain" description="Dystroglycan-type cadherin-like" evidence="2">
    <location>
        <begin position="139"/>
        <end position="224"/>
    </location>
</feature>
<gene>
    <name evidence="3" type="ORF">RI844_14595</name>
</gene>
<proteinExistence type="predicted"/>
<accession>A0ABZ0GM11</accession>
<dbReference type="Pfam" id="PF13385">
    <property type="entry name" value="Laminin_G_3"/>
    <property type="match status" value="1"/>
</dbReference>
<evidence type="ECO:0000256" key="1">
    <source>
        <dbReference type="SAM" id="SignalP"/>
    </source>
</evidence>
<evidence type="ECO:0000313" key="3">
    <source>
        <dbReference type="EMBL" id="WOH36590.1"/>
    </source>
</evidence>
<name>A0ABZ0GM11_9GAMM</name>
<dbReference type="Gene3D" id="2.60.40.2810">
    <property type="match status" value="1"/>
</dbReference>
<keyword evidence="1" id="KW-0732">Signal</keyword>
<dbReference type="SMART" id="SM00736">
    <property type="entry name" value="CADG"/>
    <property type="match status" value="2"/>
</dbReference>
<dbReference type="RefSeq" id="WP_348395401.1">
    <property type="nucleotide sequence ID" value="NZ_CP136600.1"/>
</dbReference>
<feature type="domain" description="Dystroglycan-type cadherin-like" evidence="2">
    <location>
        <begin position="39"/>
        <end position="128"/>
    </location>
</feature>
<reference evidence="3 4" key="1">
    <citation type="submission" date="2023-09" db="EMBL/GenBank/DDBJ databases">
        <authorList>
            <person name="Qi X."/>
        </authorList>
    </citation>
    <scope>NUCLEOTIDE SEQUENCE [LARGE SCALE GENOMIC DNA]</scope>
    <source>
        <strain evidence="3 4">S1-1</strain>
    </source>
</reference>
<dbReference type="Gene3D" id="2.60.120.200">
    <property type="match status" value="1"/>
</dbReference>
<feature type="chain" id="PRO_5045191055" evidence="1">
    <location>
        <begin position="20"/>
        <end position="1168"/>
    </location>
</feature>
<dbReference type="InterPro" id="IPR013320">
    <property type="entry name" value="ConA-like_dom_sf"/>
</dbReference>
<dbReference type="Proteomes" id="UP001301442">
    <property type="component" value="Chromosome"/>
</dbReference>
<dbReference type="InterPro" id="IPR006644">
    <property type="entry name" value="Cadg"/>
</dbReference>
<feature type="signal peptide" evidence="1">
    <location>
        <begin position="1"/>
        <end position="19"/>
    </location>
</feature>
<dbReference type="InterPro" id="IPR015919">
    <property type="entry name" value="Cadherin-like_sf"/>
</dbReference>
<organism evidence="3 4">
    <name type="scientific">Thalassotalea fonticola</name>
    <dbReference type="NCBI Taxonomy" id="3065649"/>
    <lineage>
        <taxon>Bacteria</taxon>
        <taxon>Pseudomonadati</taxon>
        <taxon>Pseudomonadota</taxon>
        <taxon>Gammaproteobacteria</taxon>
        <taxon>Alteromonadales</taxon>
        <taxon>Colwelliaceae</taxon>
        <taxon>Thalassotalea</taxon>
    </lineage>
</organism>
<dbReference type="Gene3D" id="2.60.40.10">
    <property type="entry name" value="Immunoglobulins"/>
    <property type="match status" value="2"/>
</dbReference>
<dbReference type="PANTHER" id="PTHR21559:SF21">
    <property type="entry name" value="DYSTROGLYCAN 1"/>
    <property type="match status" value="1"/>
</dbReference>